<dbReference type="Gene3D" id="3.40.720.10">
    <property type="entry name" value="Alkaline Phosphatase, subunit A"/>
    <property type="match status" value="2"/>
</dbReference>
<dbReference type="InterPro" id="IPR002591">
    <property type="entry name" value="Phosphodiest/P_Trfase"/>
</dbReference>
<protein>
    <submittedName>
        <fullName evidence="3">Alkaline phosphatase family protein</fullName>
    </submittedName>
</protein>
<evidence type="ECO:0000256" key="1">
    <source>
        <dbReference type="SAM" id="MobiDB-lite"/>
    </source>
</evidence>
<sequence>MKWNNSFIRLLSTSAVAGIADQVATPTIDVFWFTKHWKKLIVAFISSLAVVFLVSKLFPVSPLVAQAPAQRNAIIFVADGLRPSSVNATDTPALYSIAQKGVSFPNSHSLFPTFTTANGSAIATGHYLGDTGDFSNTIYVGSPIPNAANSVTPFVENDAVLADLNDLFSGNYLNEETLLAAAREAGFSTAAVGKVGPILIQDVTQGNRVSGTVPPPNTIVIDDTTGKTGGVPLNSDITAALTNAGLSTTSPTRGDNGTSGTNTTPGTTVANVTQQQYFTDTVTKAILPLFKDRGQRFVLVYWSRDPDGSQHNQGDSLNSLTPGINGPTSKAGVQNADNNLAQILDTLKSLGLDKTTDVFVTADHGFSTISKQSNTSYAATVSYPNVNSGFLPVGFLAIDIAKGLGLSLYDPDQNNQLVTPGSGTIPNPKSGNGLIGTDPSNPDVVVAANGGSDLIYLPNGNNNRTLARKVVDLLLQQDYISGLFVDKSLGSIPGTLPLSAINLQGSALTPTPAIAVNFRSFDTGCGNPVACGVEVADSGLQQGQGMHGSFSRADTFNYMAATGPDFKKSYVDQAPVSNVDVAVTIAEVLGLKPPIPDNQGNLIGRVIKEALEGGPKKVSFLERTVTSQPASNGLKTTLKYQTVGETRYFDVAGFPGRTLGL</sequence>
<dbReference type="RefSeq" id="WP_208353655.1">
    <property type="nucleotide sequence ID" value="NZ_JAALHA020000027.1"/>
</dbReference>
<proteinExistence type="predicted"/>
<dbReference type="GO" id="GO:0016787">
    <property type="term" value="F:hydrolase activity"/>
    <property type="evidence" value="ECO:0007669"/>
    <property type="project" value="UniProtKB-ARBA"/>
</dbReference>
<evidence type="ECO:0000256" key="2">
    <source>
        <dbReference type="SAM" id="Phobius"/>
    </source>
</evidence>
<dbReference type="PANTHER" id="PTHR10151:SF120">
    <property type="entry name" value="BIS(5'-ADENOSYL)-TRIPHOSPHATASE"/>
    <property type="match status" value="1"/>
</dbReference>
<reference evidence="4" key="1">
    <citation type="journal article" date="2021" name="Science">
        <title>Hunting the eagle killer: A cyanobacterial neurotoxin causes vacuolar myelinopathy.</title>
        <authorList>
            <person name="Breinlinger S."/>
            <person name="Phillips T.J."/>
            <person name="Haram B.N."/>
            <person name="Mares J."/>
            <person name="Martinez Yerena J.A."/>
            <person name="Hrouzek P."/>
            <person name="Sobotka R."/>
            <person name="Henderson W.M."/>
            <person name="Schmieder P."/>
            <person name="Williams S.M."/>
            <person name="Lauderdale J.D."/>
            <person name="Wilde H.D."/>
            <person name="Gerrin W."/>
            <person name="Kust A."/>
            <person name="Washington J.W."/>
            <person name="Wagner C."/>
            <person name="Geier B."/>
            <person name="Liebeke M."/>
            <person name="Enke H."/>
            <person name="Niedermeyer T.H.J."/>
            <person name="Wilde S.B."/>
        </authorList>
    </citation>
    <scope>NUCLEOTIDE SEQUENCE [LARGE SCALE GENOMIC DNA]</scope>
    <source>
        <strain evidence="4">Thurmond2011</strain>
    </source>
</reference>
<keyword evidence="4" id="KW-1185">Reference proteome</keyword>
<gene>
    <name evidence="3" type="ORF">G7B40_035200</name>
</gene>
<evidence type="ECO:0000313" key="3">
    <source>
        <dbReference type="EMBL" id="MDR9899767.1"/>
    </source>
</evidence>
<evidence type="ECO:0000313" key="4">
    <source>
        <dbReference type="Proteomes" id="UP000667802"/>
    </source>
</evidence>
<dbReference type="PANTHER" id="PTHR10151">
    <property type="entry name" value="ECTONUCLEOTIDE PYROPHOSPHATASE/PHOSPHODIESTERASE"/>
    <property type="match status" value="1"/>
</dbReference>
<dbReference type="InterPro" id="IPR017850">
    <property type="entry name" value="Alkaline_phosphatase_core_sf"/>
</dbReference>
<dbReference type="SUPFAM" id="SSF53649">
    <property type="entry name" value="Alkaline phosphatase-like"/>
    <property type="match status" value="1"/>
</dbReference>
<feature type="region of interest" description="Disordered" evidence="1">
    <location>
        <begin position="245"/>
        <end position="268"/>
    </location>
</feature>
<keyword evidence="2" id="KW-0812">Transmembrane</keyword>
<keyword evidence="2" id="KW-0472">Membrane</keyword>
<dbReference type="EMBL" id="JAALHA020000027">
    <property type="protein sequence ID" value="MDR9899767.1"/>
    <property type="molecule type" value="Genomic_DNA"/>
</dbReference>
<organism evidence="3 4">
    <name type="scientific">Aetokthonos hydrillicola Thurmond2011</name>
    <dbReference type="NCBI Taxonomy" id="2712845"/>
    <lineage>
        <taxon>Bacteria</taxon>
        <taxon>Bacillati</taxon>
        <taxon>Cyanobacteriota</taxon>
        <taxon>Cyanophyceae</taxon>
        <taxon>Nostocales</taxon>
        <taxon>Hapalosiphonaceae</taxon>
        <taxon>Aetokthonos</taxon>
    </lineage>
</organism>
<keyword evidence="2" id="KW-1133">Transmembrane helix</keyword>
<name>A0AAP5IF06_9CYAN</name>
<dbReference type="Pfam" id="PF01663">
    <property type="entry name" value="Phosphodiest"/>
    <property type="match status" value="1"/>
</dbReference>
<dbReference type="AlphaFoldDB" id="A0AAP5IF06"/>
<comment type="caution">
    <text evidence="3">The sequence shown here is derived from an EMBL/GenBank/DDBJ whole genome shotgun (WGS) entry which is preliminary data.</text>
</comment>
<feature type="transmembrane region" description="Helical" evidence="2">
    <location>
        <begin position="40"/>
        <end position="58"/>
    </location>
</feature>
<dbReference type="Proteomes" id="UP000667802">
    <property type="component" value="Unassembled WGS sequence"/>
</dbReference>
<accession>A0AAP5IF06</accession>
<feature type="compositionally biased region" description="Low complexity" evidence="1">
    <location>
        <begin position="252"/>
        <end position="268"/>
    </location>
</feature>